<dbReference type="WBParaSite" id="ACAC_0001208401-mRNA-1">
    <property type="protein sequence ID" value="ACAC_0001208401-mRNA-1"/>
    <property type="gene ID" value="ACAC_0001208401"/>
</dbReference>
<dbReference type="GO" id="GO:0032259">
    <property type="term" value="P:methylation"/>
    <property type="evidence" value="ECO:0007669"/>
    <property type="project" value="UniProtKB-KW"/>
</dbReference>
<dbReference type="GO" id="GO:0005737">
    <property type="term" value="C:cytoplasm"/>
    <property type="evidence" value="ECO:0007669"/>
    <property type="project" value="TreeGrafter"/>
</dbReference>
<name>A0A0K0DKN5_ANGCA</name>
<keyword evidence="1" id="KW-0506">mRNA capping</keyword>
<dbReference type="Gene3D" id="3.40.50.12760">
    <property type="match status" value="2"/>
</dbReference>
<reference evidence="6" key="2">
    <citation type="submission" date="2017-02" db="UniProtKB">
        <authorList>
            <consortium name="WormBaseParasite"/>
        </authorList>
    </citation>
    <scope>IDENTIFICATION</scope>
</reference>
<dbReference type="EC" id="2.1.1.57" evidence="1"/>
<feature type="compositionally biased region" description="Basic and acidic residues" evidence="2">
    <location>
        <begin position="22"/>
        <end position="32"/>
    </location>
</feature>
<accession>A0A0K0DKN5</accession>
<feature type="domain" description="G-patch" evidence="3">
    <location>
        <begin position="128"/>
        <end position="174"/>
    </location>
</feature>
<dbReference type="SUPFAM" id="SSF53335">
    <property type="entry name" value="S-adenosyl-L-methionine-dependent methyltransferases"/>
    <property type="match status" value="1"/>
</dbReference>
<evidence type="ECO:0000256" key="2">
    <source>
        <dbReference type="SAM" id="MobiDB-lite"/>
    </source>
</evidence>
<dbReference type="SMART" id="SM00443">
    <property type="entry name" value="G_patch"/>
    <property type="match status" value="1"/>
</dbReference>
<dbReference type="InterPro" id="IPR002877">
    <property type="entry name" value="RNA_MeTrfase_FtsJ_dom"/>
</dbReference>
<keyword evidence="1" id="KW-0949">S-adenosyl-L-methionine</keyword>
<dbReference type="AlphaFoldDB" id="A0A0K0DKN5"/>
<organism evidence="5 6">
    <name type="scientific">Angiostrongylus cantonensis</name>
    <name type="common">Rat lungworm</name>
    <dbReference type="NCBI Taxonomy" id="6313"/>
    <lineage>
        <taxon>Eukaryota</taxon>
        <taxon>Metazoa</taxon>
        <taxon>Ecdysozoa</taxon>
        <taxon>Nematoda</taxon>
        <taxon>Chromadorea</taxon>
        <taxon>Rhabditida</taxon>
        <taxon>Rhabditina</taxon>
        <taxon>Rhabditomorpha</taxon>
        <taxon>Strongyloidea</taxon>
        <taxon>Metastrongylidae</taxon>
        <taxon>Angiostrongylus</taxon>
    </lineage>
</organism>
<keyword evidence="5" id="KW-1185">Reference proteome</keyword>
<evidence type="ECO:0000256" key="1">
    <source>
        <dbReference type="RuleBase" id="RU368012"/>
    </source>
</evidence>
<comment type="catalytic activity">
    <reaction evidence="1">
        <text>a 5'-end (N(7)-methyl 5'-triphosphoguanosine)-ribonucleoside in mRNA + S-adenosyl-L-methionine = a 5'-end (N(7)-methyl 5'-triphosphoguanosine)-(2'-O-methyl-ribonucleoside) in mRNA + S-adenosyl-L-homocysteine + H(+)</text>
        <dbReference type="Rhea" id="RHEA:67020"/>
        <dbReference type="Rhea" id="RHEA-COMP:17167"/>
        <dbReference type="Rhea" id="RHEA-COMP:17168"/>
        <dbReference type="ChEBI" id="CHEBI:15378"/>
        <dbReference type="ChEBI" id="CHEBI:57856"/>
        <dbReference type="ChEBI" id="CHEBI:59789"/>
        <dbReference type="ChEBI" id="CHEBI:156461"/>
        <dbReference type="ChEBI" id="CHEBI:167609"/>
        <dbReference type="EC" id="2.1.1.57"/>
    </reaction>
</comment>
<feature type="region of interest" description="Disordered" evidence="2">
    <location>
        <begin position="1"/>
        <end position="59"/>
    </location>
</feature>
<dbReference type="PANTHER" id="PTHR16121">
    <property type="entry name" value="CAP-SPECIFIC MRNA (NUCLEOSIDE-2'-O-)-METHYLTRANSFERASE 1-RELATED"/>
    <property type="match status" value="1"/>
</dbReference>
<dbReference type="GO" id="GO:0006370">
    <property type="term" value="P:7-methylguanosine mRNA capping"/>
    <property type="evidence" value="ECO:0007669"/>
    <property type="project" value="UniProtKB-UniRule"/>
</dbReference>
<dbReference type="InterPro" id="IPR050851">
    <property type="entry name" value="mRNA_Cap_2O-Ribose_MeTrfase"/>
</dbReference>
<reference evidence="5" key="1">
    <citation type="submission" date="2012-09" db="EMBL/GenBank/DDBJ databases">
        <authorList>
            <person name="Martin A.A."/>
        </authorList>
    </citation>
    <scope>NUCLEOTIDE SEQUENCE</scope>
</reference>
<dbReference type="GO" id="GO:0004483">
    <property type="term" value="F:methyltransferase cap1 activity"/>
    <property type="evidence" value="ECO:0007669"/>
    <property type="project" value="UniProtKB-UniRule"/>
</dbReference>
<dbReference type="Pfam" id="PF01728">
    <property type="entry name" value="FtsJ"/>
    <property type="match status" value="1"/>
</dbReference>
<evidence type="ECO:0000313" key="5">
    <source>
        <dbReference type="Proteomes" id="UP000035642"/>
    </source>
</evidence>
<protein>
    <recommendedName>
        <fullName evidence="1">Cap-specific mRNA (nucleoside-2'-O-)-methyltransferase 1</fullName>
        <ecNumber evidence="1">2.1.1.57</ecNumber>
    </recommendedName>
    <alternativeName>
        <fullName evidence="1">Cap1 2'O-ribose methyltransferase 1</fullName>
    </alternativeName>
</protein>
<dbReference type="PANTHER" id="PTHR16121:SF0">
    <property type="entry name" value="CAP-SPECIFIC MRNA (NUCLEOSIDE-2'-O-)-METHYLTRANSFERASE 1"/>
    <property type="match status" value="1"/>
</dbReference>
<dbReference type="Proteomes" id="UP000035642">
    <property type="component" value="Unassembled WGS sequence"/>
</dbReference>
<dbReference type="InterPro" id="IPR025816">
    <property type="entry name" value="RrmJ-type_MeTrfase"/>
</dbReference>
<feature type="domain" description="RrmJ-type SAM-dependent 2'-O-MTase" evidence="4">
    <location>
        <begin position="278"/>
        <end position="454"/>
    </location>
</feature>
<dbReference type="GO" id="GO:0003676">
    <property type="term" value="F:nucleic acid binding"/>
    <property type="evidence" value="ECO:0007669"/>
    <property type="project" value="UniProtKB-UniRule"/>
</dbReference>
<evidence type="ECO:0000259" key="3">
    <source>
        <dbReference type="PROSITE" id="PS50174"/>
    </source>
</evidence>
<evidence type="ECO:0000313" key="6">
    <source>
        <dbReference type="WBParaSite" id="ACAC_0001208401-mRNA-1"/>
    </source>
</evidence>
<dbReference type="InterPro" id="IPR029063">
    <property type="entry name" value="SAM-dependent_MTases_sf"/>
</dbReference>
<dbReference type="GO" id="GO:0016556">
    <property type="term" value="P:mRNA modification"/>
    <property type="evidence" value="ECO:0007669"/>
    <property type="project" value="UniProtKB-UniRule"/>
</dbReference>
<comment type="function">
    <text evidence="1">S-adenosyl-L-methionine-dependent methyltransferase that mediates RNA cap1 2'-O-ribose methylation to the 5'-cap structure of RNAs. Methylates the ribose of the first nucleotide of a m(7)GpppG-capped mRNA to produce m(7)GpppNmp (cap1).</text>
</comment>
<dbReference type="PROSITE" id="PS51613">
    <property type="entry name" value="SAM_MT_RRMJ"/>
    <property type="match status" value="1"/>
</dbReference>
<proteinExistence type="predicted"/>
<keyword evidence="1" id="KW-0507">mRNA processing</keyword>
<sequence>MLAEARSQPKASYRGGLKKGKAVFDESSDKENLPSQRAALETNLRNTEQDSVPGAVRNGSGKNHVFSMLARLKHEDLKEIFEEEYNHFKRRGLANDSAYGELSNLLTQSKPVVAKVPACTDDGPPLKPISAEERMVAKMGCEEGKGFGKLKQGVTGPVTLSSQRERVGLGHVTDKSADSDLTEIWDESKEEKTIEENVYWLPTCERGTRDRVVDNLERSEWIQIGEKKMKIDDETEFCDGKILQTMIKSKEKFNAISDRDLREARTRANPYETIGGAFFQNRSAMKVANLDKVFGFLLSGETEESLLVCQRAPLFYFADVCAGPGAFSEYMLWRKAFYNAKGFGFTLKGKDDFKFGRFTASSAYYLEPYYGKHDDGDAINPENIDSFEEFVMKGTSGVGVDLMMADGAYNMEGSETIQEIILKRLYLCQLLISLCIVRENGTFFCTFFDVFTPFRYIICKGLRKNYSDVVRVFLKRINLKLDELAKANSTQDVVSIVPLEIMRNDEAFTTYLKTHNERIAVRQSTYLRKYLCYAKNKSLVDKDQAALRDGCLKYWLVPNKKPIRRGAEHHQIHPDQYLGKFTKKIYGHEDFNARLPKFTVELLTQKVLNELKYAEFSLNILSKRATTQPELLISTGAAVYVWKKYWERMDNNLMRIPDRTVLLVDKHLETVAVDGVIRILDAAVINGDDVSGLLYSKRMAAAQKFCKALQLVGYLKRFSRLRHSGEEVLVIEENGYLMMCKALRVARLLKESWKMGWSCSKSRNYAFSPSQPNMGNLFEHQWEE</sequence>
<keyword evidence="1" id="KW-0539">Nucleus</keyword>
<dbReference type="PROSITE" id="PS50174">
    <property type="entry name" value="G_PATCH"/>
    <property type="match status" value="1"/>
</dbReference>
<dbReference type="InterPro" id="IPR000467">
    <property type="entry name" value="G_patch_dom"/>
</dbReference>
<evidence type="ECO:0000259" key="4">
    <source>
        <dbReference type="PROSITE" id="PS51613"/>
    </source>
</evidence>
<dbReference type="GO" id="GO:0005634">
    <property type="term" value="C:nucleus"/>
    <property type="evidence" value="ECO:0007669"/>
    <property type="project" value="UniProtKB-SubCell"/>
</dbReference>
<dbReference type="Pfam" id="PF01585">
    <property type="entry name" value="G-patch"/>
    <property type="match status" value="1"/>
</dbReference>
<comment type="subcellular location">
    <subcellularLocation>
        <location evidence="1">Nucleus</location>
    </subcellularLocation>
</comment>
<keyword evidence="1" id="KW-0808">Transferase</keyword>
<dbReference type="STRING" id="6313.A0A0K0DKN5"/>
<keyword evidence="1" id="KW-0489">Methyltransferase</keyword>